<feature type="transmembrane region" description="Helical" evidence="2">
    <location>
        <begin position="40"/>
        <end position="60"/>
    </location>
</feature>
<feature type="region of interest" description="Disordered" evidence="1">
    <location>
        <begin position="1"/>
        <end position="30"/>
    </location>
</feature>
<evidence type="ECO:0000256" key="1">
    <source>
        <dbReference type="SAM" id="MobiDB-lite"/>
    </source>
</evidence>
<dbReference type="EMBL" id="JBFNFH010000044">
    <property type="protein sequence ID" value="MFM1525740.1"/>
    <property type="molecule type" value="Genomic_DNA"/>
</dbReference>
<feature type="compositionally biased region" description="Basic and acidic residues" evidence="1">
    <location>
        <begin position="1"/>
        <end position="19"/>
    </location>
</feature>
<keyword evidence="4" id="KW-1185">Reference proteome</keyword>
<reference evidence="3 4" key="1">
    <citation type="journal article" date="2024" name="Front. Microbiol.">
        <title>Pangenomic and biochemical analyses of Helcococcus ovis reveal widespread tetracycline resistance and a novel bacterial species, Helcococcus bovis.</title>
        <authorList>
            <person name="Cunha F."/>
            <person name="Zhai Y."/>
            <person name="Casaro S."/>
            <person name="Jones K.L."/>
            <person name="Hernandez M."/>
            <person name="Bisinotto R.S."/>
            <person name="Kariyawasam S."/>
            <person name="Brown M.B."/>
            <person name="Phillips A."/>
            <person name="Jeong K.C."/>
            <person name="Galvao K.N."/>
        </authorList>
    </citation>
    <scope>NUCLEOTIDE SEQUENCE [LARGE SCALE GENOMIC DNA]</scope>
    <source>
        <strain evidence="3 4">KG197</strain>
    </source>
</reference>
<gene>
    <name evidence="3" type="ORF">ABGF40_08780</name>
</gene>
<organism evidence="3 4">
    <name type="scientific">Helcococcus bovis</name>
    <dbReference type="NCBI Taxonomy" id="3153252"/>
    <lineage>
        <taxon>Bacteria</taxon>
        <taxon>Bacillati</taxon>
        <taxon>Bacillota</taxon>
        <taxon>Tissierellia</taxon>
        <taxon>Tissierellales</taxon>
        <taxon>Peptoniphilaceae</taxon>
        <taxon>Helcococcus</taxon>
    </lineage>
</organism>
<evidence type="ECO:0000313" key="4">
    <source>
        <dbReference type="Proteomes" id="UP001629536"/>
    </source>
</evidence>
<name>A0ABW9F8H1_9FIRM</name>
<keyword evidence="2" id="KW-1133">Transmembrane helix</keyword>
<dbReference type="RefSeq" id="WP_408127127.1">
    <property type="nucleotide sequence ID" value="NZ_JBFNFH010000044.1"/>
</dbReference>
<dbReference type="Proteomes" id="UP001629536">
    <property type="component" value="Unassembled WGS sequence"/>
</dbReference>
<protein>
    <submittedName>
        <fullName evidence="3">Uncharacterized protein</fullName>
    </submittedName>
</protein>
<evidence type="ECO:0000313" key="3">
    <source>
        <dbReference type="EMBL" id="MFM1525740.1"/>
    </source>
</evidence>
<comment type="caution">
    <text evidence="3">The sequence shown here is derived from an EMBL/GenBank/DDBJ whole genome shotgun (WGS) entry which is preliminary data.</text>
</comment>
<keyword evidence="2" id="KW-0472">Membrane</keyword>
<proteinExistence type="predicted"/>
<sequence>MKKTEKQILSLDERMKKLENSSSNPEGKTEKGNNKLITEFLLKAFLPIFSMLISIFAIYLTEKNNKRNLEYIKTNTELSEKNFEIINNTYKENRNPVLDIKTKIYIQKNEDEAIPTGNSSITILNRNNLENIYLILPSNYVIPINVNNKAEITLDEVIKNSNVDEKDFIVKHKEFYYKYAFILSKSIFEDIDIYLFYSKSSSIRDKNDIAEIGVNFLSEEEVYMLENYDKDNPEREGERQIAKQYKEIVKWYKDNIIN</sequence>
<accession>A0ABW9F8H1</accession>
<keyword evidence="2" id="KW-0812">Transmembrane</keyword>
<evidence type="ECO:0000256" key="2">
    <source>
        <dbReference type="SAM" id="Phobius"/>
    </source>
</evidence>